<keyword evidence="3" id="KW-1185">Reference proteome</keyword>
<feature type="region of interest" description="Disordered" evidence="1">
    <location>
        <begin position="48"/>
        <end position="69"/>
    </location>
</feature>
<organism evidence="2 3">
    <name type="scientific">Prescottella soli</name>
    <dbReference type="NCBI Taxonomy" id="1543852"/>
    <lineage>
        <taxon>Bacteria</taxon>
        <taxon>Bacillati</taxon>
        <taxon>Actinomycetota</taxon>
        <taxon>Actinomycetes</taxon>
        <taxon>Mycobacteriales</taxon>
        <taxon>Nocardiaceae</taxon>
        <taxon>Prescottella</taxon>
    </lineage>
</organism>
<proteinExistence type="predicted"/>
<evidence type="ECO:0000256" key="1">
    <source>
        <dbReference type="SAM" id="MobiDB-lite"/>
    </source>
</evidence>
<evidence type="ECO:0000313" key="3">
    <source>
        <dbReference type="Proteomes" id="UP001629744"/>
    </source>
</evidence>
<name>A0ABW9G0W7_9NOCA</name>
<reference evidence="2 3" key="1">
    <citation type="submission" date="2023-11" db="EMBL/GenBank/DDBJ databases">
        <authorList>
            <person name="Val-Calvo J."/>
            <person name="Scortti M."/>
            <person name="Vazquez-Boland J."/>
        </authorList>
    </citation>
    <scope>NUCLEOTIDE SEQUENCE [LARGE SCALE GENOMIC DNA]</scope>
    <source>
        <strain evidence="2 3">DSM 46662</strain>
    </source>
</reference>
<evidence type="ECO:0008006" key="4">
    <source>
        <dbReference type="Google" id="ProtNLM"/>
    </source>
</evidence>
<comment type="caution">
    <text evidence="2">The sequence shown here is derived from an EMBL/GenBank/DDBJ whole genome shotgun (WGS) entry which is preliminary data.</text>
</comment>
<accession>A0ABW9G0W7</accession>
<feature type="compositionally biased region" description="Polar residues" evidence="1">
    <location>
        <begin position="60"/>
        <end position="69"/>
    </location>
</feature>
<evidence type="ECO:0000313" key="2">
    <source>
        <dbReference type="EMBL" id="MFM1731217.1"/>
    </source>
</evidence>
<dbReference type="EMBL" id="JBDLNU010000007">
    <property type="protein sequence ID" value="MFM1731217.1"/>
    <property type="molecule type" value="Genomic_DNA"/>
</dbReference>
<dbReference type="Proteomes" id="UP001629744">
    <property type="component" value="Unassembled WGS sequence"/>
</dbReference>
<gene>
    <name evidence="2" type="ORF">ABEU19_004776</name>
</gene>
<dbReference type="RefSeq" id="WP_348605229.1">
    <property type="nucleotide sequence ID" value="NZ_CP157276.1"/>
</dbReference>
<sequence length="69" mass="7711">MITRLTDIETDLLQRRDRAHDEGWLGEIEGIDLTLAFLRSKRDETSRLSARATALGTPTLRPTGQASSE</sequence>
<protein>
    <recommendedName>
        <fullName evidence="4">Recombinase</fullName>
    </recommendedName>
</protein>